<dbReference type="InterPro" id="IPR051150">
    <property type="entry name" value="SWT21/TCAB1_mRNA_Telomere"/>
</dbReference>
<gene>
    <name evidence="2" type="ORF">CXG81DRAFT_17257</name>
</gene>
<evidence type="ECO:0008006" key="4">
    <source>
        <dbReference type="Google" id="ProtNLM"/>
    </source>
</evidence>
<evidence type="ECO:0000313" key="2">
    <source>
        <dbReference type="EMBL" id="RKP03200.1"/>
    </source>
</evidence>
<feature type="compositionally biased region" description="Acidic residues" evidence="1">
    <location>
        <begin position="491"/>
        <end position="501"/>
    </location>
</feature>
<reference evidence="3" key="1">
    <citation type="journal article" date="2018" name="Nat. Microbiol.">
        <title>Leveraging single-cell genomics to expand the fungal tree of life.</title>
        <authorList>
            <person name="Ahrendt S.R."/>
            <person name="Quandt C.A."/>
            <person name="Ciobanu D."/>
            <person name="Clum A."/>
            <person name="Salamov A."/>
            <person name="Andreopoulos B."/>
            <person name="Cheng J.F."/>
            <person name="Woyke T."/>
            <person name="Pelin A."/>
            <person name="Henrissat B."/>
            <person name="Reynolds N.K."/>
            <person name="Benny G.L."/>
            <person name="Smith M.E."/>
            <person name="James T.Y."/>
            <person name="Grigoriev I.V."/>
        </authorList>
    </citation>
    <scope>NUCLEOTIDE SEQUENCE [LARGE SCALE GENOMIC DNA]</scope>
    <source>
        <strain evidence="3">ATCC 52028</strain>
    </source>
</reference>
<evidence type="ECO:0000256" key="1">
    <source>
        <dbReference type="SAM" id="MobiDB-lite"/>
    </source>
</evidence>
<protein>
    <recommendedName>
        <fullName evidence="4">WD40 repeat-like protein</fullName>
    </recommendedName>
</protein>
<organism evidence="2 3">
    <name type="scientific">Caulochytrium protostelioides</name>
    <dbReference type="NCBI Taxonomy" id="1555241"/>
    <lineage>
        <taxon>Eukaryota</taxon>
        <taxon>Fungi</taxon>
        <taxon>Fungi incertae sedis</taxon>
        <taxon>Chytridiomycota</taxon>
        <taxon>Chytridiomycota incertae sedis</taxon>
        <taxon>Chytridiomycetes</taxon>
        <taxon>Caulochytriales</taxon>
        <taxon>Caulochytriaceae</taxon>
        <taxon>Caulochytrium</taxon>
    </lineage>
</organism>
<name>A0A4P9XDE5_9FUNG</name>
<keyword evidence="3" id="KW-1185">Reference proteome</keyword>
<dbReference type="Gene3D" id="2.130.10.10">
    <property type="entry name" value="YVTN repeat-like/Quinoprotein amine dehydrogenase"/>
    <property type="match status" value="1"/>
</dbReference>
<feature type="compositionally biased region" description="Low complexity" evidence="1">
    <location>
        <begin position="517"/>
        <end position="538"/>
    </location>
</feature>
<dbReference type="SUPFAM" id="SSF50978">
    <property type="entry name" value="WD40 repeat-like"/>
    <property type="match status" value="1"/>
</dbReference>
<dbReference type="AlphaFoldDB" id="A0A4P9XDE5"/>
<dbReference type="STRING" id="1555241.A0A4P9XDE5"/>
<dbReference type="PANTHER" id="PTHR13211">
    <property type="entry name" value="TELOMERASE CAJAL BODY PROTEIN 1"/>
    <property type="match status" value="1"/>
</dbReference>
<accession>A0A4P9XDE5</accession>
<proteinExistence type="predicted"/>
<dbReference type="Proteomes" id="UP000274922">
    <property type="component" value="Unassembled WGS sequence"/>
</dbReference>
<dbReference type="PANTHER" id="PTHR13211:SF0">
    <property type="entry name" value="TELOMERASE CAJAL BODY PROTEIN 1"/>
    <property type="match status" value="1"/>
</dbReference>
<sequence length="599" mass="63161">MAAPYDVALLQRFRVQRRRAPLIDTRRAQTAPPTLHHVLWSPDGAALLTAAADTTLAVYAVDALYPAPPGTPPRPPTPLASLRRPSPTLAAAWYPYASAQAPDSFCVATAARDLPVQIWRVPVDAYDAAGPRRPAERIAAFYPTERGEPRPSPQALAFTADGGSLLAGGRGGVTLADATRADGGGGGGGGGGSTCERWVPIVGGGRHTSRGVAIETAATVAHDTGRGGAASAAARVVGLRLGARTRGELRLRPHAQTRPATALETVSVLAAVPTAPALAVAGTRRGDVALLDLRIARAAIYLTTREVTQRTTRPASAAWRWQQRHGVQRGILALHADAETLLVAQRGRAGVAEWDWRMPATCTAFYAPRRAAPDRGSRAWSLTPDRRTLVWGGADGRLSFQPRRAGPADGEAAVKPRAQTILMDAAASQAADETGMGAVTGLALHPLWDMAAVVRAPRRGATRPCDATLFGEATRPRLRDVPAFPEHDHDDPDDPNDPNDPDDPHDPDDPNDPNDPNDPSCAGDASSDTSSSGSYTDAVQAAHRRQNPENSENRVESPCAAYRDHDANADGRAGILVCDTSSSSHVGATLDLVLFRHVS</sequence>
<dbReference type="EMBL" id="ML014127">
    <property type="protein sequence ID" value="RKP03200.1"/>
    <property type="molecule type" value="Genomic_DNA"/>
</dbReference>
<feature type="compositionally biased region" description="Basic and acidic residues" evidence="1">
    <location>
        <begin position="474"/>
        <end position="490"/>
    </location>
</feature>
<feature type="region of interest" description="Disordered" evidence="1">
    <location>
        <begin position="463"/>
        <end position="565"/>
    </location>
</feature>
<evidence type="ECO:0000313" key="3">
    <source>
        <dbReference type="Proteomes" id="UP000274922"/>
    </source>
</evidence>
<dbReference type="InterPro" id="IPR015943">
    <property type="entry name" value="WD40/YVTN_repeat-like_dom_sf"/>
</dbReference>
<dbReference type="InterPro" id="IPR036322">
    <property type="entry name" value="WD40_repeat_dom_sf"/>
</dbReference>